<evidence type="ECO:0000256" key="1">
    <source>
        <dbReference type="SAM" id="MobiDB-lite"/>
    </source>
</evidence>
<gene>
    <name evidence="3" type="ORF">MFU01_62390</name>
</gene>
<organism evidence="3 4">
    <name type="scientific">Myxococcus fulvus</name>
    <dbReference type="NCBI Taxonomy" id="33"/>
    <lineage>
        <taxon>Bacteria</taxon>
        <taxon>Pseudomonadati</taxon>
        <taxon>Myxococcota</taxon>
        <taxon>Myxococcia</taxon>
        <taxon>Myxococcales</taxon>
        <taxon>Cystobacterineae</taxon>
        <taxon>Myxococcaceae</taxon>
        <taxon>Myxococcus</taxon>
    </lineage>
</organism>
<dbReference type="Proteomes" id="UP000321514">
    <property type="component" value="Unassembled WGS sequence"/>
</dbReference>
<feature type="region of interest" description="Disordered" evidence="1">
    <location>
        <begin position="135"/>
        <end position="177"/>
    </location>
</feature>
<dbReference type="AlphaFoldDB" id="A0A511TCN0"/>
<reference evidence="3 4" key="1">
    <citation type="submission" date="2019-07" db="EMBL/GenBank/DDBJ databases">
        <title>Whole genome shotgun sequence of Myxococcus fulvus NBRC 100333.</title>
        <authorList>
            <person name="Hosoyama A."/>
            <person name="Uohara A."/>
            <person name="Ohji S."/>
            <person name="Ichikawa N."/>
        </authorList>
    </citation>
    <scope>NUCLEOTIDE SEQUENCE [LARGE SCALE GENOMIC DNA]</scope>
    <source>
        <strain evidence="3 4">NBRC 100333</strain>
    </source>
</reference>
<proteinExistence type="predicted"/>
<evidence type="ECO:0000313" key="4">
    <source>
        <dbReference type="Proteomes" id="UP000321514"/>
    </source>
</evidence>
<feature type="transmembrane region" description="Helical" evidence="2">
    <location>
        <begin position="241"/>
        <end position="260"/>
    </location>
</feature>
<evidence type="ECO:0000256" key="2">
    <source>
        <dbReference type="SAM" id="Phobius"/>
    </source>
</evidence>
<keyword evidence="2" id="KW-0812">Transmembrane</keyword>
<keyword evidence="2" id="KW-0472">Membrane</keyword>
<feature type="transmembrane region" description="Helical" evidence="2">
    <location>
        <begin position="185"/>
        <end position="206"/>
    </location>
</feature>
<sequence>MNRLCAGWARRAGVGVLLLGLCLLPFGARAEVSPDVKRYLLSIHRLVEDLEHERALEQIARAKKVSKGPEDDVAVSLYEGVVLAELSRGKEEADAAFQAALFLDPEAKLPMAVSPKLRTRFEAVRQKVLAELAARGERPMPLRTEAGEGAGAPVDGKSAAGTSDQVPPGGDGVLSERAVSPRERAWIPAAVGGALAAGGGVMWWLASREESKLDDPSPDIRSRDDARKVASRARSLQTVSVGLLVGGVVGLGVGTGMYLLGAPRAPLALTVGTDGTSAFVSGRWP</sequence>
<comment type="caution">
    <text evidence="3">The sequence shown here is derived from an EMBL/GenBank/DDBJ whole genome shotgun (WGS) entry which is preliminary data.</text>
</comment>
<keyword evidence="2" id="KW-1133">Transmembrane helix</keyword>
<dbReference type="STRING" id="1334629.MFUL124B02_42685"/>
<evidence type="ECO:0008006" key="5">
    <source>
        <dbReference type="Google" id="ProtNLM"/>
    </source>
</evidence>
<evidence type="ECO:0000313" key="3">
    <source>
        <dbReference type="EMBL" id="GEN11202.1"/>
    </source>
</evidence>
<name>A0A511TCN0_MYXFU</name>
<dbReference type="EMBL" id="BJXR01000045">
    <property type="protein sequence ID" value="GEN11202.1"/>
    <property type="molecule type" value="Genomic_DNA"/>
</dbReference>
<accession>A0A511TCN0</accession>
<protein>
    <recommendedName>
        <fullName evidence="5">TPR domain-containing protein</fullName>
    </recommendedName>
</protein>